<name>A0A4Y2DZH6_ARAVE</name>
<comment type="caution">
    <text evidence="1">The sequence shown here is derived from an EMBL/GenBank/DDBJ whole genome shotgun (WGS) entry which is preliminary data.</text>
</comment>
<organism evidence="1 2">
    <name type="scientific">Araneus ventricosus</name>
    <name type="common">Orbweaver spider</name>
    <name type="synonym">Epeira ventricosa</name>
    <dbReference type="NCBI Taxonomy" id="182803"/>
    <lineage>
        <taxon>Eukaryota</taxon>
        <taxon>Metazoa</taxon>
        <taxon>Ecdysozoa</taxon>
        <taxon>Arthropoda</taxon>
        <taxon>Chelicerata</taxon>
        <taxon>Arachnida</taxon>
        <taxon>Araneae</taxon>
        <taxon>Araneomorphae</taxon>
        <taxon>Entelegynae</taxon>
        <taxon>Araneoidea</taxon>
        <taxon>Araneidae</taxon>
        <taxon>Araneus</taxon>
    </lineage>
</organism>
<sequence length="129" mass="14770">MKSVDEVLKMEFTRRLTIGESVSKETDHLRPLLKKISNSAQEKLEPYVRASQSELAFPLLKQEASHKKGCRRVRPRLQSGPHRIQWIDLSCFCGEVRNTMKFNVPTQRIFGGIGDRTHNLPTLQSTPLV</sequence>
<dbReference type="Proteomes" id="UP000499080">
    <property type="component" value="Unassembled WGS sequence"/>
</dbReference>
<evidence type="ECO:0000313" key="1">
    <source>
        <dbReference type="EMBL" id="GBM22280.1"/>
    </source>
</evidence>
<proteinExistence type="predicted"/>
<feature type="non-terminal residue" evidence="1">
    <location>
        <position position="129"/>
    </location>
</feature>
<dbReference type="EMBL" id="BGPR01000477">
    <property type="protein sequence ID" value="GBM22280.1"/>
    <property type="molecule type" value="Genomic_DNA"/>
</dbReference>
<keyword evidence="2" id="KW-1185">Reference proteome</keyword>
<protein>
    <submittedName>
        <fullName evidence="1">Uncharacterized protein</fullName>
    </submittedName>
</protein>
<evidence type="ECO:0000313" key="2">
    <source>
        <dbReference type="Proteomes" id="UP000499080"/>
    </source>
</evidence>
<accession>A0A4Y2DZH6</accession>
<dbReference type="AlphaFoldDB" id="A0A4Y2DZH6"/>
<reference evidence="1 2" key="1">
    <citation type="journal article" date="2019" name="Sci. Rep.">
        <title>Orb-weaving spider Araneus ventricosus genome elucidates the spidroin gene catalogue.</title>
        <authorList>
            <person name="Kono N."/>
            <person name="Nakamura H."/>
            <person name="Ohtoshi R."/>
            <person name="Moran D.A.P."/>
            <person name="Shinohara A."/>
            <person name="Yoshida Y."/>
            <person name="Fujiwara M."/>
            <person name="Mori M."/>
            <person name="Tomita M."/>
            <person name="Arakawa K."/>
        </authorList>
    </citation>
    <scope>NUCLEOTIDE SEQUENCE [LARGE SCALE GENOMIC DNA]</scope>
</reference>
<gene>
    <name evidence="1" type="ORF">AVEN_144655_1</name>
</gene>